<dbReference type="GO" id="GO:0004337">
    <property type="term" value="F:(2E,6E)-farnesyl diphosphate synthase activity"/>
    <property type="evidence" value="ECO:0007669"/>
    <property type="project" value="TreeGrafter"/>
</dbReference>
<dbReference type="Pfam" id="PF00348">
    <property type="entry name" value="polyprenyl_synt"/>
    <property type="match status" value="1"/>
</dbReference>
<evidence type="ECO:0000256" key="1">
    <source>
        <dbReference type="ARBA" id="ARBA00001946"/>
    </source>
</evidence>
<organism evidence="7">
    <name type="scientific">Timema poppense</name>
    <name type="common">Walking stick</name>
    <dbReference type="NCBI Taxonomy" id="170557"/>
    <lineage>
        <taxon>Eukaryota</taxon>
        <taxon>Metazoa</taxon>
        <taxon>Ecdysozoa</taxon>
        <taxon>Arthropoda</taxon>
        <taxon>Hexapoda</taxon>
        <taxon>Insecta</taxon>
        <taxon>Pterygota</taxon>
        <taxon>Neoptera</taxon>
        <taxon>Polyneoptera</taxon>
        <taxon>Phasmatodea</taxon>
        <taxon>Timematodea</taxon>
        <taxon>Timematoidea</taxon>
        <taxon>Timematidae</taxon>
        <taxon>Timema</taxon>
    </lineage>
</organism>
<gene>
    <name evidence="7" type="ORF">TPSB3V08_LOCUS9922</name>
</gene>
<dbReference type="GO" id="GO:0004161">
    <property type="term" value="F:dimethylallyltranstransferase activity"/>
    <property type="evidence" value="ECO:0007669"/>
    <property type="project" value="TreeGrafter"/>
</dbReference>
<dbReference type="GO" id="GO:0042811">
    <property type="term" value="P:pheromone biosynthetic process"/>
    <property type="evidence" value="ECO:0007669"/>
    <property type="project" value="UniProtKB-ARBA"/>
</dbReference>
<comment type="pathway">
    <text evidence="5">Pheromone biosynthesis.</text>
</comment>
<keyword evidence="4" id="KW-0460">Magnesium</keyword>
<protein>
    <submittedName>
        <fullName evidence="7">Uncharacterized protein</fullName>
    </submittedName>
</protein>
<evidence type="ECO:0000256" key="2">
    <source>
        <dbReference type="ARBA" id="ARBA00022679"/>
    </source>
</evidence>
<evidence type="ECO:0000256" key="6">
    <source>
        <dbReference type="RuleBase" id="RU004466"/>
    </source>
</evidence>
<dbReference type="PANTHER" id="PTHR11525">
    <property type="entry name" value="FARNESYL-PYROPHOSPHATE SYNTHETASE"/>
    <property type="match status" value="1"/>
</dbReference>
<proteinExistence type="inferred from homology"/>
<evidence type="ECO:0000256" key="4">
    <source>
        <dbReference type="ARBA" id="ARBA00022842"/>
    </source>
</evidence>
<dbReference type="InterPro" id="IPR000092">
    <property type="entry name" value="Polyprenyl_synt"/>
</dbReference>
<dbReference type="InterPro" id="IPR039702">
    <property type="entry name" value="FPS1-like"/>
</dbReference>
<name>A0A7R9DHH9_TIMPO</name>
<comment type="similarity">
    <text evidence="6">Belongs to the FPP/GGPP synthase family.</text>
</comment>
<keyword evidence="2 6" id="KW-0808">Transferase</keyword>
<comment type="cofactor">
    <cofactor evidence="1">
        <name>Mg(2+)</name>
        <dbReference type="ChEBI" id="CHEBI:18420"/>
    </cofactor>
</comment>
<dbReference type="InterPro" id="IPR008949">
    <property type="entry name" value="Isoprenoid_synthase_dom_sf"/>
</dbReference>
<dbReference type="AlphaFoldDB" id="A0A7R9DHH9"/>
<accession>A0A7R9DHH9</accession>
<dbReference type="EMBL" id="OD008349">
    <property type="protein sequence ID" value="CAD7414824.1"/>
    <property type="molecule type" value="Genomic_DNA"/>
</dbReference>
<dbReference type="SUPFAM" id="SSF48576">
    <property type="entry name" value="Terpenoid synthases"/>
    <property type="match status" value="1"/>
</dbReference>
<sequence>MEMVRYTHSYSRNIIPTEAMEMLHGSLLMTQDSLDQVETRRGKPCWYLTPQTTPLVAINDANLLVTAIYQLLKTHFKNQPYYVDVTELFQDVCHKATMGQVIDIETRADKTLKQFTMERYKAITKYKTVYHTFQMPVSLALYMADYMNCYMEGDEGFGARSGSDIEDGKCTWLAVVALQRASNQQKIHLQMPRGVVHLFMSLGAPWCRGQCTWLASLEAPQCSELDLMREYKEDKGIQLICNMCVALFLLPPEYVEAVELNTTSALANYATEAGYVLKVVPIVTWNVTARKTQWALV</sequence>
<dbReference type="PANTHER" id="PTHR11525:SF0">
    <property type="entry name" value="FARNESYL PYROPHOSPHATE SYNTHASE"/>
    <property type="match status" value="1"/>
</dbReference>
<keyword evidence="3" id="KW-0479">Metal-binding</keyword>
<evidence type="ECO:0000256" key="3">
    <source>
        <dbReference type="ARBA" id="ARBA00022723"/>
    </source>
</evidence>
<evidence type="ECO:0000256" key="5">
    <source>
        <dbReference type="ARBA" id="ARBA00033740"/>
    </source>
</evidence>
<reference evidence="7" key="1">
    <citation type="submission" date="2020-11" db="EMBL/GenBank/DDBJ databases">
        <authorList>
            <person name="Tran Van P."/>
        </authorList>
    </citation>
    <scope>NUCLEOTIDE SEQUENCE</scope>
</reference>
<dbReference type="GO" id="GO:0045337">
    <property type="term" value="P:farnesyl diphosphate biosynthetic process"/>
    <property type="evidence" value="ECO:0007669"/>
    <property type="project" value="TreeGrafter"/>
</dbReference>
<dbReference type="GO" id="GO:0046872">
    <property type="term" value="F:metal ion binding"/>
    <property type="evidence" value="ECO:0007669"/>
    <property type="project" value="UniProtKB-KW"/>
</dbReference>
<evidence type="ECO:0000313" key="7">
    <source>
        <dbReference type="EMBL" id="CAD7414824.1"/>
    </source>
</evidence>
<dbReference type="Gene3D" id="1.10.600.10">
    <property type="entry name" value="Farnesyl Diphosphate Synthase"/>
    <property type="match status" value="2"/>
</dbReference>
<dbReference type="GO" id="GO:0005737">
    <property type="term" value="C:cytoplasm"/>
    <property type="evidence" value="ECO:0007669"/>
    <property type="project" value="TreeGrafter"/>
</dbReference>